<evidence type="ECO:0000256" key="1">
    <source>
        <dbReference type="ARBA" id="ARBA00008645"/>
    </source>
</evidence>
<evidence type="ECO:0000259" key="3">
    <source>
        <dbReference type="Pfam" id="PF00561"/>
    </source>
</evidence>
<proteinExistence type="inferred from homology"/>
<dbReference type="Pfam" id="PF00561">
    <property type="entry name" value="Abhydrolase_1"/>
    <property type="match status" value="1"/>
</dbReference>
<dbReference type="GO" id="GO:0016020">
    <property type="term" value="C:membrane"/>
    <property type="evidence" value="ECO:0007669"/>
    <property type="project" value="TreeGrafter"/>
</dbReference>
<accession>A0AAD5L2L4</accession>
<reference evidence="4 5" key="1">
    <citation type="submission" date="2022-05" db="EMBL/GenBank/DDBJ databases">
        <title>A multi-omics perspective on studying reproductive biology in Daphnia sinensis.</title>
        <authorList>
            <person name="Jia J."/>
        </authorList>
    </citation>
    <scope>NUCLEOTIDE SEQUENCE [LARGE SCALE GENOMIC DNA]</scope>
    <source>
        <strain evidence="4 5">WSL</strain>
    </source>
</reference>
<dbReference type="PANTHER" id="PTHR43798">
    <property type="entry name" value="MONOACYLGLYCEROL LIPASE"/>
    <property type="match status" value="1"/>
</dbReference>
<keyword evidence="2" id="KW-0378">Hydrolase</keyword>
<comment type="similarity">
    <text evidence="1">Belongs to the AB hydrolase superfamily.</text>
</comment>
<dbReference type="SUPFAM" id="SSF53474">
    <property type="entry name" value="alpha/beta-Hydrolases"/>
    <property type="match status" value="1"/>
</dbReference>
<gene>
    <name evidence="4" type="ORF">GHT06_008638</name>
</gene>
<dbReference type="Proteomes" id="UP000820818">
    <property type="component" value="Linkage Group LG1"/>
</dbReference>
<dbReference type="PRINTS" id="PR00111">
    <property type="entry name" value="ABHYDROLASE"/>
</dbReference>
<dbReference type="InterPro" id="IPR050266">
    <property type="entry name" value="AB_hydrolase_sf"/>
</dbReference>
<dbReference type="GO" id="GO:0016787">
    <property type="term" value="F:hydrolase activity"/>
    <property type="evidence" value="ECO:0007669"/>
    <property type="project" value="UniProtKB-KW"/>
</dbReference>
<keyword evidence="5" id="KW-1185">Reference proteome</keyword>
<name>A0AAD5L2L4_9CRUS</name>
<sequence length="335" mass="37963">MTDVSAMKEQQKLLYRLQHIIPRSLGTSSFYNNKHEIVVPKTSDAPEDVEFQMTWGKVAARIWGPPDGRPVFAIHGWLDNAGTFDALIPLLPKDLRIIAVEMPGHGLSDHFPPDIAYNYLDCFLAIERFAGYLKWTKFSFLCHSLGATMSMIYASVFPEKVDKLISLDIVRLETTRPETIDVRFRKTVGKLLKYEAEIIAGPEKPFSYEEAVEKCISGTFGSLDRKACDILFKRGLKKVGEGYVFRRDRRLLAAPLSFAPKEDQLILARKVTADVLIIKFTDGPDFETAENSLEHVEALKTNCKRVQYVTVEGKHHTHLTNPERVAPIITDFFNS</sequence>
<evidence type="ECO:0000313" key="4">
    <source>
        <dbReference type="EMBL" id="KAI9564897.1"/>
    </source>
</evidence>
<evidence type="ECO:0000313" key="5">
    <source>
        <dbReference type="Proteomes" id="UP000820818"/>
    </source>
</evidence>
<dbReference type="AlphaFoldDB" id="A0AAD5L2L4"/>
<dbReference type="EMBL" id="WJBH02000001">
    <property type="protein sequence ID" value="KAI9564897.1"/>
    <property type="molecule type" value="Genomic_DNA"/>
</dbReference>
<dbReference type="InterPro" id="IPR029058">
    <property type="entry name" value="AB_hydrolase_fold"/>
</dbReference>
<protein>
    <recommendedName>
        <fullName evidence="3">AB hydrolase-1 domain-containing protein</fullName>
    </recommendedName>
</protein>
<organism evidence="4 5">
    <name type="scientific">Daphnia sinensis</name>
    <dbReference type="NCBI Taxonomy" id="1820382"/>
    <lineage>
        <taxon>Eukaryota</taxon>
        <taxon>Metazoa</taxon>
        <taxon>Ecdysozoa</taxon>
        <taxon>Arthropoda</taxon>
        <taxon>Crustacea</taxon>
        <taxon>Branchiopoda</taxon>
        <taxon>Diplostraca</taxon>
        <taxon>Cladocera</taxon>
        <taxon>Anomopoda</taxon>
        <taxon>Daphniidae</taxon>
        <taxon>Daphnia</taxon>
        <taxon>Daphnia similis group</taxon>
    </lineage>
</organism>
<feature type="domain" description="AB hydrolase-1" evidence="3">
    <location>
        <begin position="70"/>
        <end position="171"/>
    </location>
</feature>
<evidence type="ECO:0000256" key="2">
    <source>
        <dbReference type="ARBA" id="ARBA00022801"/>
    </source>
</evidence>
<dbReference type="PANTHER" id="PTHR43798:SF14">
    <property type="entry name" value="SERINE HYDROLASE-LIKE PROTEIN DDB_G0286239"/>
    <property type="match status" value="1"/>
</dbReference>
<comment type="caution">
    <text evidence="4">The sequence shown here is derived from an EMBL/GenBank/DDBJ whole genome shotgun (WGS) entry which is preliminary data.</text>
</comment>
<dbReference type="InterPro" id="IPR000073">
    <property type="entry name" value="AB_hydrolase_1"/>
</dbReference>
<dbReference type="Gene3D" id="3.40.50.1820">
    <property type="entry name" value="alpha/beta hydrolase"/>
    <property type="match status" value="1"/>
</dbReference>